<dbReference type="EMBL" id="LBTH01000008">
    <property type="protein sequence ID" value="KKQ36110.1"/>
    <property type="molecule type" value="Genomic_DNA"/>
</dbReference>
<name>A0A0G0HC40_9BACT</name>
<gene>
    <name evidence="1" type="ORF">US52_C0008G0009</name>
</gene>
<reference evidence="1 2" key="1">
    <citation type="journal article" date="2015" name="Nature">
        <title>rRNA introns, odd ribosomes, and small enigmatic genomes across a large radiation of phyla.</title>
        <authorList>
            <person name="Brown C.T."/>
            <person name="Hug L.A."/>
            <person name="Thomas B.C."/>
            <person name="Sharon I."/>
            <person name="Castelle C.J."/>
            <person name="Singh A."/>
            <person name="Wilkins M.J."/>
            <person name="Williams K.H."/>
            <person name="Banfield J.F."/>
        </authorList>
    </citation>
    <scope>NUCLEOTIDE SEQUENCE [LARGE SCALE GENOMIC DNA]</scope>
</reference>
<accession>A0A0G0HC40</accession>
<protein>
    <submittedName>
        <fullName evidence="1">Uncharacterized protein</fullName>
    </submittedName>
</protein>
<sequence length="127" mass="14690">MYELRVFIEPVDKSYPDYEAPVMRFDEETSIAQARKETELILDNALDDEILTNPSRIRTVVGPEFASQERKILEISTLFRAAELDTEPLRGEIKQRALTCIAGRVICQLTNLNEQQHTPVIFHFRQP</sequence>
<proteinExistence type="predicted"/>
<comment type="caution">
    <text evidence="1">The sequence shown here is derived from an EMBL/GenBank/DDBJ whole genome shotgun (WGS) entry which is preliminary data.</text>
</comment>
<organism evidence="1 2">
    <name type="scientific">candidate division WS6 bacterium GW2011_GWA2_37_6</name>
    <dbReference type="NCBI Taxonomy" id="1619087"/>
    <lineage>
        <taxon>Bacteria</taxon>
        <taxon>Candidatus Dojkabacteria</taxon>
    </lineage>
</organism>
<evidence type="ECO:0000313" key="1">
    <source>
        <dbReference type="EMBL" id="KKQ36110.1"/>
    </source>
</evidence>
<dbReference type="Proteomes" id="UP000034852">
    <property type="component" value="Unassembled WGS sequence"/>
</dbReference>
<dbReference type="AlphaFoldDB" id="A0A0G0HC40"/>
<evidence type="ECO:0000313" key="2">
    <source>
        <dbReference type="Proteomes" id="UP000034852"/>
    </source>
</evidence>